<sequence>MSDPSRPYDLRTVLVAEDDAIIGFDITDALEAAGYAILGPAGSCSDAFAWLENSPPDIAILDAMLQDGPCTELARELQNRAIPFIIYSGRSHKEFAAEFECTKWLEKPSAHEDLITALDQLLARHRDAAPAFPLSTVAAIR</sequence>
<dbReference type="PANTHER" id="PTHR44591">
    <property type="entry name" value="STRESS RESPONSE REGULATOR PROTEIN 1"/>
    <property type="match status" value="1"/>
</dbReference>
<evidence type="ECO:0000256" key="3">
    <source>
        <dbReference type="PROSITE-ProRule" id="PRU00169"/>
    </source>
</evidence>
<dbReference type="Proteomes" id="UP000321085">
    <property type="component" value="Unassembled WGS sequence"/>
</dbReference>
<feature type="modified residue" description="4-aspartylphosphate" evidence="3">
    <location>
        <position position="62"/>
    </location>
</feature>
<dbReference type="InterPro" id="IPR050595">
    <property type="entry name" value="Bact_response_regulator"/>
</dbReference>
<dbReference type="PROSITE" id="PS50110">
    <property type="entry name" value="RESPONSE_REGULATORY"/>
    <property type="match status" value="1"/>
</dbReference>
<dbReference type="RefSeq" id="WP_162815615.1">
    <property type="nucleotide sequence ID" value="NZ_BJYU01000005.1"/>
</dbReference>
<organism evidence="5 6">
    <name type="scientific">Microvirga aerophila</name>
    <dbReference type="NCBI Taxonomy" id="670291"/>
    <lineage>
        <taxon>Bacteria</taxon>
        <taxon>Pseudomonadati</taxon>
        <taxon>Pseudomonadota</taxon>
        <taxon>Alphaproteobacteria</taxon>
        <taxon>Hyphomicrobiales</taxon>
        <taxon>Methylobacteriaceae</taxon>
        <taxon>Microvirga</taxon>
    </lineage>
</organism>
<keyword evidence="2" id="KW-0902">Two-component regulatory system</keyword>
<accession>A0A512BMA6</accession>
<dbReference type="InterPro" id="IPR001789">
    <property type="entry name" value="Sig_transdc_resp-reg_receiver"/>
</dbReference>
<protein>
    <submittedName>
        <fullName evidence="5">Response regulator</fullName>
    </submittedName>
</protein>
<dbReference type="GO" id="GO:0000160">
    <property type="term" value="P:phosphorelay signal transduction system"/>
    <property type="evidence" value="ECO:0007669"/>
    <property type="project" value="UniProtKB-KW"/>
</dbReference>
<dbReference type="PANTHER" id="PTHR44591:SF14">
    <property type="entry name" value="PROTEIN PILG"/>
    <property type="match status" value="1"/>
</dbReference>
<gene>
    <name evidence="5" type="ORF">MAE02_07310</name>
</gene>
<dbReference type="InterPro" id="IPR011006">
    <property type="entry name" value="CheY-like_superfamily"/>
</dbReference>
<dbReference type="Pfam" id="PF00072">
    <property type="entry name" value="Response_reg"/>
    <property type="match status" value="1"/>
</dbReference>
<evidence type="ECO:0000259" key="4">
    <source>
        <dbReference type="PROSITE" id="PS50110"/>
    </source>
</evidence>
<dbReference type="SMART" id="SM00448">
    <property type="entry name" value="REC"/>
    <property type="match status" value="1"/>
</dbReference>
<keyword evidence="1 3" id="KW-0597">Phosphoprotein</keyword>
<proteinExistence type="predicted"/>
<dbReference type="Gene3D" id="3.40.50.2300">
    <property type="match status" value="1"/>
</dbReference>
<feature type="domain" description="Response regulatory" evidence="4">
    <location>
        <begin position="12"/>
        <end position="122"/>
    </location>
</feature>
<dbReference type="EMBL" id="BJYU01000005">
    <property type="protein sequence ID" value="GEO13035.1"/>
    <property type="molecule type" value="Genomic_DNA"/>
</dbReference>
<evidence type="ECO:0000313" key="5">
    <source>
        <dbReference type="EMBL" id="GEO13035.1"/>
    </source>
</evidence>
<reference evidence="5 6" key="1">
    <citation type="submission" date="2019-07" db="EMBL/GenBank/DDBJ databases">
        <title>Whole genome shotgun sequence of Microvirga aerophila NBRC 106136.</title>
        <authorList>
            <person name="Hosoyama A."/>
            <person name="Uohara A."/>
            <person name="Ohji S."/>
            <person name="Ichikawa N."/>
        </authorList>
    </citation>
    <scope>NUCLEOTIDE SEQUENCE [LARGE SCALE GENOMIC DNA]</scope>
    <source>
        <strain evidence="5 6">NBRC 106136</strain>
    </source>
</reference>
<dbReference type="AlphaFoldDB" id="A0A512BMA6"/>
<comment type="caution">
    <text evidence="5">The sequence shown here is derived from an EMBL/GenBank/DDBJ whole genome shotgun (WGS) entry which is preliminary data.</text>
</comment>
<name>A0A512BMA6_9HYPH</name>
<evidence type="ECO:0000256" key="2">
    <source>
        <dbReference type="ARBA" id="ARBA00023012"/>
    </source>
</evidence>
<evidence type="ECO:0000313" key="6">
    <source>
        <dbReference type="Proteomes" id="UP000321085"/>
    </source>
</evidence>
<evidence type="ECO:0000256" key="1">
    <source>
        <dbReference type="ARBA" id="ARBA00022553"/>
    </source>
</evidence>
<dbReference type="SUPFAM" id="SSF52172">
    <property type="entry name" value="CheY-like"/>
    <property type="match status" value="1"/>
</dbReference>
<keyword evidence="6" id="KW-1185">Reference proteome</keyword>